<proteinExistence type="predicted"/>
<feature type="region of interest" description="Disordered" evidence="1">
    <location>
        <begin position="59"/>
        <end position="81"/>
    </location>
</feature>
<dbReference type="SUPFAM" id="SSF64268">
    <property type="entry name" value="PX domain"/>
    <property type="match status" value="1"/>
</dbReference>
<feature type="domain" description="PX" evidence="2">
    <location>
        <begin position="275"/>
        <end position="472"/>
    </location>
</feature>
<dbReference type="PROSITE" id="PS50195">
    <property type="entry name" value="PX"/>
    <property type="match status" value="1"/>
</dbReference>
<dbReference type="Pfam" id="PF12828">
    <property type="entry name" value="PXB"/>
    <property type="match status" value="1"/>
</dbReference>
<evidence type="ECO:0000256" key="1">
    <source>
        <dbReference type="SAM" id="MobiDB-lite"/>
    </source>
</evidence>
<dbReference type="InterPro" id="IPR024555">
    <property type="entry name" value="PX-associated"/>
</dbReference>
<dbReference type="InParanoid" id="I2H104"/>
<dbReference type="GeneID" id="14495036"/>
<dbReference type="PANTHER" id="PTHR47185">
    <property type="entry name" value="PX DOMAIN-CONTAINING PROTEIN YPR097W"/>
    <property type="match status" value="1"/>
</dbReference>
<protein>
    <recommendedName>
        <fullName evidence="2">PX domain-containing protein</fullName>
    </recommendedName>
</protein>
<reference evidence="3 4" key="1">
    <citation type="journal article" date="2011" name="Proc. Natl. Acad. Sci. U.S.A.">
        <title>Evolutionary erosion of yeast sex chromosomes by mating-type switching accidents.</title>
        <authorList>
            <person name="Gordon J.L."/>
            <person name="Armisen D."/>
            <person name="Proux-Wera E."/>
            <person name="Oheigeartaigh S.S."/>
            <person name="Byrne K.P."/>
            <person name="Wolfe K.H."/>
        </authorList>
    </citation>
    <scope>NUCLEOTIDE SEQUENCE [LARGE SCALE GENOMIC DNA]</scope>
    <source>
        <strain evidence="4">ATCC 34711 / CBS 6284 / DSM 70876 / NBRC 10599 / NRRL Y-10934 / UCD 77-7</strain>
    </source>
</reference>
<dbReference type="STRING" id="1071380.I2H104"/>
<dbReference type="HOGENOM" id="CLU_007739_1_1_1"/>
<dbReference type="SMART" id="SM00312">
    <property type="entry name" value="PX"/>
    <property type="match status" value="1"/>
</dbReference>
<dbReference type="GO" id="GO:0035091">
    <property type="term" value="F:phosphatidylinositol binding"/>
    <property type="evidence" value="ECO:0007669"/>
    <property type="project" value="InterPro"/>
</dbReference>
<feature type="compositionally biased region" description="Low complexity" evidence="1">
    <location>
        <begin position="368"/>
        <end position="400"/>
    </location>
</feature>
<dbReference type="InterPro" id="IPR036871">
    <property type="entry name" value="PX_dom_sf"/>
</dbReference>
<gene>
    <name evidence="3" type="primary">TBLA0C02460</name>
    <name evidence="3" type="ORF">TBLA_0C02460</name>
</gene>
<dbReference type="RefSeq" id="XP_004179575.1">
    <property type="nucleotide sequence ID" value="XM_004179527.1"/>
</dbReference>
<keyword evidence="4" id="KW-1185">Reference proteome</keyword>
<feature type="region of interest" description="Disordered" evidence="1">
    <location>
        <begin position="757"/>
        <end position="779"/>
    </location>
</feature>
<feature type="compositionally biased region" description="Polar residues" evidence="1">
    <location>
        <begin position="354"/>
        <end position="367"/>
    </location>
</feature>
<feature type="compositionally biased region" description="Polar residues" evidence="1">
    <location>
        <begin position="61"/>
        <end position="78"/>
    </location>
</feature>
<evidence type="ECO:0000313" key="4">
    <source>
        <dbReference type="Proteomes" id="UP000002866"/>
    </source>
</evidence>
<dbReference type="OrthoDB" id="2117459at2759"/>
<name>I2H104_HENB6</name>
<feature type="region of interest" description="Disordered" evidence="1">
    <location>
        <begin position="342"/>
        <end position="428"/>
    </location>
</feature>
<dbReference type="KEGG" id="tbl:TBLA_0C02460"/>
<dbReference type="Proteomes" id="UP000002866">
    <property type="component" value="Chromosome 3"/>
</dbReference>
<dbReference type="AlphaFoldDB" id="I2H104"/>
<dbReference type="InterPro" id="IPR024554">
    <property type="entry name" value="LEC1-like_C"/>
</dbReference>
<dbReference type="Gene3D" id="3.30.1520.10">
    <property type="entry name" value="Phox-like domain"/>
    <property type="match status" value="1"/>
</dbReference>
<dbReference type="eggNOG" id="KOG2273">
    <property type="taxonomic scope" value="Eukaryota"/>
</dbReference>
<dbReference type="InterPro" id="IPR047168">
    <property type="entry name" value="LEC1-like"/>
</dbReference>
<dbReference type="InterPro" id="IPR001683">
    <property type="entry name" value="PX_dom"/>
</dbReference>
<dbReference type="Pfam" id="PF00787">
    <property type="entry name" value="PX"/>
    <property type="match status" value="1"/>
</dbReference>
<sequence length="1076" mass="125406">MQNQVLTPSQEHFLKKELLKSQIRTEFLQLNEINGLRNFGYPFSNIDPKLKKYHHSHSHTNENASIISNKDSISPSKSKNMENAKSLDGKVTLSNSPMLGFFLQEFIISFPLFSQDMIRDLKFWQEKIQVFFEYFMNMKLSDTFIKQKLTTRKNVSNLLINLLKLIYNSGLSTTSELLYYKDKKIKDRKNYSTTEENILPIDDINKYFNTIDPIYINGWDINIIAVIEDNPTTSASTTTSDSLSSTSSSATDYIFSTPKWVKSTFNLTASTSNNLFSKLSISDSTSSNNSSNSNYKYLIKIEKKQFKNHKRVIKVFYIWKTFQDFKLLVHDLKNEFPSKKLPILPRHKHKKDTSTINQTSNASQSTPNLNLNSNSLQIPSANTSTRARANSRATSNSNTSIHSNKEKNNSSSDLDDEESEIDDLNQDENIEEPLFGNKRLLLRQYLRKLLNNKEISQSKILIDFLTLNSIDEKTLFDKNKNKNLIGKINNNQLTDIKNFETELFQRKLYITKINKILKNFNTFKKLLLRDKQFLFLISNELKEKNSIQKLSNEFKSLIDWFKLFLSFTIYKVFIGNTDKNSHGFYNQIRRLHKLMPYAMMSQILKISNPMVIMKSLIDLFLVSPFGNYSLLQSMFSTILNEDLKHQSKIIKKLEMKIIQENKHSSKLIKPLKHFIIKDERYNKIDFTNETNDSSNSLPVCFTVLNEMLKLKLITKELVNELKYSYNLWNAENIENETLEDDFDDDYDSTDITMMKTQNSKKSSSKLTKSSSSSTLNSSTSTIKKSTTKKIIIKSSYYQSFQELFRLYIKERDKKIMRKMWQDPELTQLLKYFINLIYDPMVQIFKIMKADVGLKIFEKFMNDLIRLIDSVINDGNEIYTQANVIKSINDLIDKHQDAFYDLIHEMYVKDKDGVIDGYVVWINKLLGFLKSSKFGNDDDKKVDLNKILEECDDIIDINLIIEQINNIIDRKVQLKILKNQILLKKKAQVFSNFDSNYDENTNFDNHQLSTDSNKENFVESDTDNTKNKSEMLKDLKRTQRKYAKLLHTELDKSEITKFEKTVMITTFTDILSNSPLG</sequence>
<dbReference type="OMA" id="PMSIMKG"/>
<dbReference type="Pfam" id="PF12825">
    <property type="entry name" value="DUF3818"/>
    <property type="match status" value="1"/>
</dbReference>
<organism evidence="3 4">
    <name type="scientific">Henningerozyma blattae (strain ATCC 34711 / CBS 6284 / DSM 70876 / NBRC 10599 / NRRL Y-10934 / UCD 77-7)</name>
    <name type="common">Yeast</name>
    <name type="synonym">Tetrapisispora blattae</name>
    <dbReference type="NCBI Taxonomy" id="1071380"/>
    <lineage>
        <taxon>Eukaryota</taxon>
        <taxon>Fungi</taxon>
        <taxon>Dikarya</taxon>
        <taxon>Ascomycota</taxon>
        <taxon>Saccharomycotina</taxon>
        <taxon>Saccharomycetes</taxon>
        <taxon>Saccharomycetales</taxon>
        <taxon>Saccharomycetaceae</taxon>
        <taxon>Henningerozyma</taxon>
    </lineage>
</organism>
<evidence type="ECO:0000259" key="2">
    <source>
        <dbReference type="PROSITE" id="PS50195"/>
    </source>
</evidence>
<dbReference type="PANTHER" id="PTHR47185:SF1">
    <property type="entry name" value="PX DOMAIN-CONTAINING PROTEIN YPR097W"/>
    <property type="match status" value="1"/>
</dbReference>
<feature type="compositionally biased region" description="Acidic residues" evidence="1">
    <location>
        <begin position="413"/>
        <end position="428"/>
    </location>
</feature>
<dbReference type="EMBL" id="HE806318">
    <property type="protein sequence ID" value="CCH60056.1"/>
    <property type="molecule type" value="Genomic_DNA"/>
</dbReference>
<evidence type="ECO:0000313" key="3">
    <source>
        <dbReference type="EMBL" id="CCH60056.1"/>
    </source>
</evidence>
<accession>I2H104</accession>